<evidence type="ECO:0000259" key="2">
    <source>
        <dbReference type="Pfam" id="PF09597"/>
    </source>
</evidence>
<evidence type="ECO:0000256" key="1">
    <source>
        <dbReference type="SAM" id="Phobius"/>
    </source>
</evidence>
<dbReference type="AlphaFoldDB" id="A0A163TE93"/>
<keyword evidence="1" id="KW-1133">Transmembrane helix</keyword>
<dbReference type="InParanoid" id="A0A163TE93"/>
<keyword evidence="1" id="KW-0472">Membrane</keyword>
<feature type="domain" description="Small ribosomal subunit protein mS41 SAM" evidence="2">
    <location>
        <begin position="19"/>
        <end position="50"/>
    </location>
</feature>
<protein>
    <recommendedName>
        <fullName evidence="2">Small ribosomal subunit protein mS41 SAM domain-containing protein</fullName>
    </recommendedName>
</protein>
<reference evidence="3" key="1">
    <citation type="submission" date="2016-04" db="EMBL/GenBank/DDBJ databases">
        <authorList>
            <person name="Evans L.H."/>
            <person name="Alamgir A."/>
            <person name="Owens N."/>
            <person name="Weber N.D."/>
            <person name="Virtaneva K."/>
            <person name="Barbian K."/>
            <person name="Babar A."/>
            <person name="Rosenke K."/>
        </authorList>
    </citation>
    <scope>NUCLEOTIDE SEQUENCE [LARGE SCALE GENOMIC DNA]</scope>
    <source>
        <strain evidence="3">CBS 101.48</strain>
    </source>
</reference>
<evidence type="ECO:0000313" key="4">
    <source>
        <dbReference type="Proteomes" id="UP000078561"/>
    </source>
</evidence>
<dbReference type="STRING" id="4829.A0A163TE93"/>
<feature type="transmembrane region" description="Helical" evidence="1">
    <location>
        <begin position="55"/>
        <end position="75"/>
    </location>
</feature>
<keyword evidence="4" id="KW-1185">Reference proteome</keyword>
<dbReference type="Pfam" id="PF09597">
    <property type="entry name" value="SAM_Ribosomal_mS41"/>
    <property type="match status" value="1"/>
</dbReference>
<name>A0A163TE93_ABSGL</name>
<sequence>MWAPLRQAARCIHTETITSIPAPRGDIKEVGDFLKKIGRGCDEFSGKFEASFRCLMIYLMLTHFFFLDLGFFIHYQQPSDED</sequence>
<dbReference type="EMBL" id="LT554349">
    <property type="protein sequence ID" value="SAM04022.1"/>
    <property type="molecule type" value="Genomic_DNA"/>
</dbReference>
<gene>
    <name evidence="3" type="primary">ABSGL_09882.1 scaffold 11783</name>
</gene>
<accession>A0A163TE93</accession>
<evidence type="ECO:0000313" key="3">
    <source>
        <dbReference type="EMBL" id="SAM04022.1"/>
    </source>
</evidence>
<proteinExistence type="predicted"/>
<dbReference type="Proteomes" id="UP000078561">
    <property type="component" value="Unassembled WGS sequence"/>
</dbReference>
<dbReference type="OrthoDB" id="18595at2759"/>
<keyword evidence="1" id="KW-0812">Transmembrane</keyword>
<organism evidence="3">
    <name type="scientific">Absidia glauca</name>
    <name type="common">Pin mould</name>
    <dbReference type="NCBI Taxonomy" id="4829"/>
    <lineage>
        <taxon>Eukaryota</taxon>
        <taxon>Fungi</taxon>
        <taxon>Fungi incertae sedis</taxon>
        <taxon>Mucoromycota</taxon>
        <taxon>Mucoromycotina</taxon>
        <taxon>Mucoromycetes</taxon>
        <taxon>Mucorales</taxon>
        <taxon>Cunninghamellaceae</taxon>
        <taxon>Absidia</taxon>
    </lineage>
</organism>
<dbReference type="InterPro" id="IPR019083">
    <property type="entry name" value="SAM_Ribosomal_mS41"/>
</dbReference>